<evidence type="ECO:0000313" key="2">
    <source>
        <dbReference type="Proteomes" id="UP000260136"/>
    </source>
</evidence>
<dbReference type="AlphaFoldDB" id="A0A3B0PYN7"/>
<name>A0A3B0PYN7_MYCGL</name>
<gene>
    <name evidence="1" type="primary">atpA_3</name>
    <name evidence="1" type="ORF">NCTC10115_00691</name>
</gene>
<accession>A0A3B0PYN7</accession>
<proteinExistence type="predicted"/>
<organism evidence="1 2">
    <name type="scientific">Mycoplasmoides gallisepticum</name>
    <name type="common">Mycoplasma gallisepticum</name>
    <dbReference type="NCBI Taxonomy" id="2096"/>
    <lineage>
        <taxon>Bacteria</taxon>
        <taxon>Bacillati</taxon>
        <taxon>Mycoplasmatota</taxon>
        <taxon>Mycoplasmoidales</taxon>
        <taxon>Mycoplasmoidaceae</taxon>
        <taxon>Mycoplasmoides</taxon>
    </lineage>
</organism>
<sequence length="49" mass="5814">MYKKIEEKKAFDDEIEKELTAFFKDVVKKYTSTLVDYNGSLYGDLKELE</sequence>
<reference evidence="2" key="1">
    <citation type="submission" date="2018-06" db="EMBL/GenBank/DDBJ databases">
        <authorList>
            <consortium name="Pathogen Informatics"/>
        </authorList>
    </citation>
    <scope>NUCLEOTIDE SEQUENCE [LARGE SCALE GENOMIC DNA]</scope>
    <source>
        <strain evidence="2">NCTC10115</strain>
    </source>
</reference>
<dbReference type="EMBL" id="LS991952">
    <property type="protein sequence ID" value="SYV94371.1"/>
    <property type="molecule type" value="Genomic_DNA"/>
</dbReference>
<protein>
    <submittedName>
        <fullName evidence="1">F0F1 ATP synthase, alpha subunit</fullName>
    </submittedName>
</protein>
<dbReference type="Proteomes" id="UP000260136">
    <property type="component" value="Chromosome"/>
</dbReference>
<evidence type="ECO:0000313" key="1">
    <source>
        <dbReference type="EMBL" id="SYV94371.1"/>
    </source>
</evidence>